<protein>
    <submittedName>
        <fullName evidence="2">Putative membrane protein</fullName>
    </submittedName>
</protein>
<dbReference type="RefSeq" id="WP_081885248.1">
    <property type="nucleotide sequence ID" value="NZ_JDTM01000002.1"/>
</dbReference>
<keyword evidence="1" id="KW-0812">Transmembrane</keyword>
<proteinExistence type="predicted"/>
<feature type="transmembrane region" description="Helical" evidence="1">
    <location>
        <begin position="318"/>
        <end position="335"/>
    </location>
</feature>
<feature type="transmembrane region" description="Helical" evidence="1">
    <location>
        <begin position="388"/>
        <end position="409"/>
    </location>
</feature>
<evidence type="ECO:0000313" key="2">
    <source>
        <dbReference type="EMBL" id="KFI88884.1"/>
    </source>
</evidence>
<feature type="transmembrane region" description="Helical" evidence="1">
    <location>
        <begin position="421"/>
        <end position="447"/>
    </location>
</feature>
<feature type="transmembrane region" description="Helical" evidence="1">
    <location>
        <begin position="28"/>
        <end position="50"/>
    </location>
</feature>
<feature type="transmembrane region" description="Helical" evidence="1">
    <location>
        <begin position="111"/>
        <end position="135"/>
    </location>
</feature>
<comment type="caution">
    <text evidence="2">The sequence shown here is derived from an EMBL/GenBank/DDBJ whole genome shotgun (WGS) entry which is preliminary data.</text>
</comment>
<feature type="transmembrane region" description="Helical" evidence="1">
    <location>
        <begin position="468"/>
        <end position="494"/>
    </location>
</feature>
<evidence type="ECO:0000256" key="1">
    <source>
        <dbReference type="SAM" id="Phobius"/>
    </source>
</evidence>
<feature type="transmembrane region" description="Helical" evidence="1">
    <location>
        <begin position="248"/>
        <end position="270"/>
    </location>
</feature>
<feature type="transmembrane region" description="Helical" evidence="1">
    <location>
        <begin position="70"/>
        <end position="90"/>
    </location>
</feature>
<sequence>MMDTVLTIVRLRWALTWAALRKSVWQTIGYVISLLMGVAVVVGTGVLAWFLGDPAGVNNASGFAQGLEVIVVLLGAFITLMTAFAQLMLIGESSTMSPRKLELYGIPDRTLQAGLLAAGLSGIPAICAIIALMLWSLAYRWMGIGVVVAAIIAAPLTVITVVSFSKMVINAATTLVRSNRGKNLFYIIVTLAFVAICYVPSITLNSSMEGISFSIETFAAPAAVFAWTPFGAAFQLPFDVLHGAWGPLIGRLAVLALSWVLCFMASTWCLRHERLVSGSQSEAVSVKGIGAFSWMPDSVSGAVSARLFTYLKRDPRQGLMFAFPVIFLVLMAFQSHGITPVVWTALPMSAMFFSITESNGLAYDGRGLTMQVISGVSGMADRLGRVRIYVGVILTYLVALTIACFVVTGDWRTPDGILMGVTFAAGATCLAFCGLGLAEVVSCVLMYPVPSMEKPFATPQGRAVAQGFFPLVYLLGMFMLAVPSGLVAVVLAVAGQWDMYWVLIPVFLLNGAGFLALGSWLGGKLMDARMLSIVSTLDSFASLQK</sequence>
<dbReference type="Proteomes" id="UP000029040">
    <property type="component" value="Unassembled WGS sequence"/>
</dbReference>
<name>A0A087D034_9BIFI</name>
<reference evidence="2 3" key="1">
    <citation type="submission" date="2014-03" db="EMBL/GenBank/DDBJ databases">
        <title>Genomics of Bifidobacteria.</title>
        <authorList>
            <person name="Ventura M."/>
            <person name="Milani C."/>
            <person name="Lugli G.A."/>
        </authorList>
    </citation>
    <scope>NUCLEOTIDE SEQUENCE [LARGE SCALE GENOMIC DNA]</scope>
    <source>
        <strain evidence="2 3">LMG 14934</strain>
    </source>
</reference>
<feature type="transmembrane region" description="Helical" evidence="1">
    <location>
        <begin position="184"/>
        <end position="204"/>
    </location>
</feature>
<feature type="transmembrane region" description="Helical" evidence="1">
    <location>
        <begin position="500"/>
        <end position="521"/>
    </location>
</feature>
<organism evidence="2 3">
    <name type="scientific">Bifidobacterium pullorum subsp. saeculare DSM 6531 = LMG 14934</name>
    <dbReference type="NCBI Taxonomy" id="1437611"/>
    <lineage>
        <taxon>Bacteria</taxon>
        <taxon>Bacillati</taxon>
        <taxon>Actinomycetota</taxon>
        <taxon>Actinomycetes</taxon>
        <taxon>Bifidobacteriales</taxon>
        <taxon>Bifidobacteriaceae</taxon>
        <taxon>Bifidobacterium</taxon>
    </lineage>
</organism>
<dbReference type="AlphaFoldDB" id="A0A087D034"/>
<accession>A0A087D034</accession>
<keyword evidence="1" id="KW-1133">Transmembrane helix</keyword>
<feature type="transmembrane region" description="Helical" evidence="1">
    <location>
        <begin position="141"/>
        <end position="164"/>
    </location>
</feature>
<gene>
    <name evidence="2" type="ORF">BSAE_0214</name>
</gene>
<evidence type="ECO:0000313" key="3">
    <source>
        <dbReference type="Proteomes" id="UP000029040"/>
    </source>
</evidence>
<keyword evidence="1" id="KW-0472">Membrane</keyword>
<dbReference type="EMBL" id="JGZM01000002">
    <property type="protein sequence ID" value="KFI88884.1"/>
    <property type="molecule type" value="Genomic_DNA"/>
</dbReference>